<dbReference type="AlphaFoldDB" id="A0A379A891"/>
<evidence type="ECO:0000313" key="2">
    <source>
        <dbReference type="EMBL" id="QIS01746.1"/>
    </source>
</evidence>
<evidence type="ECO:0000313" key="3">
    <source>
        <dbReference type="Proteomes" id="UP000501705"/>
    </source>
</evidence>
<organism evidence="2 3">
    <name type="scientific">Nocardia brasiliensis</name>
    <dbReference type="NCBI Taxonomy" id="37326"/>
    <lineage>
        <taxon>Bacteria</taxon>
        <taxon>Bacillati</taxon>
        <taxon>Actinomycetota</taxon>
        <taxon>Actinomycetes</taxon>
        <taxon>Mycobacteriales</taxon>
        <taxon>Nocardiaceae</taxon>
        <taxon>Nocardia</taxon>
    </lineage>
</organism>
<dbReference type="InterPro" id="IPR010310">
    <property type="entry name" value="T7SS_ESAT-6-like"/>
</dbReference>
<dbReference type="Proteomes" id="UP000501705">
    <property type="component" value="Chromosome"/>
</dbReference>
<accession>A0A379A891</accession>
<protein>
    <recommendedName>
        <fullName evidence="1">ESAT-6-like protein</fullName>
    </recommendedName>
</protein>
<dbReference type="Pfam" id="PF06013">
    <property type="entry name" value="WXG100"/>
    <property type="match status" value="1"/>
</dbReference>
<name>A0A379A891_NOCBR</name>
<dbReference type="Gene3D" id="1.10.287.1060">
    <property type="entry name" value="ESAT-6-like"/>
    <property type="match status" value="1"/>
</dbReference>
<gene>
    <name evidence="2" type="ORF">F5X71_04945</name>
</gene>
<dbReference type="RefSeq" id="WP_014981793.1">
    <property type="nucleotide sequence ID" value="NZ_CAWMPC010000013.1"/>
</dbReference>
<evidence type="ECO:0000256" key="1">
    <source>
        <dbReference type="RuleBase" id="RU362001"/>
    </source>
</evidence>
<dbReference type="GeneID" id="80364380"/>
<dbReference type="EMBL" id="CP046171">
    <property type="protein sequence ID" value="QIS01746.1"/>
    <property type="molecule type" value="Genomic_DNA"/>
</dbReference>
<sequence length="105" mass="11394">MAGQLEASEEAIRKFTENCRQRHSDLQASITALNAKSDATTATWSGAARGAFDTLMDNYFAQAKKLNDQLDQTSDKLAHAGTKFADQDQQFAQQVAAQASSLDLP</sequence>
<dbReference type="NCBIfam" id="TIGR03930">
    <property type="entry name" value="WXG100_ESAT6"/>
    <property type="match status" value="1"/>
</dbReference>
<comment type="similarity">
    <text evidence="1">Belongs to the WXG100 family.</text>
</comment>
<dbReference type="InterPro" id="IPR036689">
    <property type="entry name" value="ESAT-6-like_sf"/>
</dbReference>
<dbReference type="SUPFAM" id="SSF140453">
    <property type="entry name" value="EsxAB dimer-like"/>
    <property type="match status" value="1"/>
</dbReference>
<reference evidence="2 3" key="1">
    <citation type="journal article" date="2019" name="ACS Chem. Biol.">
        <title>Identification and Mobilization of a Cryptic Antibiotic Biosynthesis Gene Locus from a Human-Pathogenic Nocardia Isolate.</title>
        <authorList>
            <person name="Herisse M."/>
            <person name="Ishida K."/>
            <person name="Porter J.L."/>
            <person name="Howden B."/>
            <person name="Hertweck C."/>
            <person name="Stinear T.P."/>
            <person name="Pidot S.J."/>
        </authorList>
    </citation>
    <scope>NUCLEOTIDE SEQUENCE [LARGE SCALE GENOMIC DNA]</scope>
    <source>
        <strain evidence="2 3">AUSMDU00024985</strain>
    </source>
</reference>
<proteinExistence type="inferred from homology"/>